<evidence type="ECO:0000259" key="6">
    <source>
        <dbReference type="Pfam" id="PF00156"/>
    </source>
</evidence>
<dbReference type="InterPro" id="IPR015265">
    <property type="entry name" value="PuR_N"/>
</dbReference>
<dbReference type="SUPFAM" id="SSF53271">
    <property type="entry name" value="PRTase-like"/>
    <property type="match status" value="1"/>
</dbReference>
<dbReference type="InterPro" id="IPR036390">
    <property type="entry name" value="WH_DNA-bd_sf"/>
</dbReference>
<dbReference type="Pfam" id="PF09182">
    <property type="entry name" value="PuR_N"/>
    <property type="match status" value="1"/>
</dbReference>
<dbReference type="Pfam" id="PF00156">
    <property type="entry name" value="Pribosyltran"/>
    <property type="match status" value="1"/>
</dbReference>
<evidence type="ECO:0000259" key="7">
    <source>
        <dbReference type="Pfam" id="PF09182"/>
    </source>
</evidence>
<name>A0A6A0BFM1_9LACT</name>
<evidence type="ECO:0000256" key="1">
    <source>
        <dbReference type="ARBA" id="ARBA00011738"/>
    </source>
</evidence>
<accession>A0A6A0BFM1</accession>
<dbReference type="SUPFAM" id="SSF46785">
    <property type="entry name" value="Winged helix' DNA-binding domain"/>
    <property type="match status" value="1"/>
</dbReference>
<gene>
    <name evidence="8" type="primary">purR</name>
    <name evidence="8" type="ORF">Hs30E_20520</name>
</gene>
<dbReference type="GO" id="GO:0045982">
    <property type="term" value="P:negative regulation of purine nucleobase metabolic process"/>
    <property type="evidence" value="ECO:0007669"/>
    <property type="project" value="InterPro"/>
</dbReference>
<dbReference type="NCBIfam" id="TIGR01743">
    <property type="entry name" value="purR_Bsub"/>
    <property type="match status" value="1"/>
</dbReference>
<evidence type="ECO:0000313" key="9">
    <source>
        <dbReference type="Proteomes" id="UP000480303"/>
    </source>
</evidence>
<keyword evidence="2" id="KW-0805">Transcription regulation</keyword>
<dbReference type="EMBL" id="BLLI01000118">
    <property type="protein sequence ID" value="GFH43505.1"/>
    <property type="molecule type" value="Genomic_DNA"/>
</dbReference>
<dbReference type="GO" id="GO:0045892">
    <property type="term" value="P:negative regulation of DNA-templated transcription"/>
    <property type="evidence" value="ECO:0007669"/>
    <property type="project" value="InterPro"/>
</dbReference>
<evidence type="ECO:0000256" key="4">
    <source>
        <dbReference type="ARBA" id="ARBA00023163"/>
    </source>
</evidence>
<dbReference type="PANTHER" id="PTHR43864">
    <property type="entry name" value="HYPOXANTHINE/GUANINE PHOSPHORIBOSYLTRANSFERASE"/>
    <property type="match status" value="1"/>
</dbReference>
<evidence type="ECO:0000256" key="3">
    <source>
        <dbReference type="ARBA" id="ARBA00023125"/>
    </source>
</evidence>
<evidence type="ECO:0000256" key="5">
    <source>
        <dbReference type="ARBA" id="ARBA00049656"/>
    </source>
</evidence>
<dbReference type="GO" id="GO:0003677">
    <property type="term" value="F:DNA binding"/>
    <property type="evidence" value="ECO:0007669"/>
    <property type="project" value="UniProtKB-KW"/>
</dbReference>
<protein>
    <submittedName>
        <fullName evidence="8">Pur operon repressor</fullName>
    </submittedName>
</protein>
<dbReference type="Gene3D" id="3.40.50.2020">
    <property type="match status" value="1"/>
</dbReference>
<dbReference type="AlphaFoldDB" id="A0A6A0BFM1"/>
<keyword evidence="4" id="KW-0804">Transcription</keyword>
<evidence type="ECO:0000313" key="8">
    <source>
        <dbReference type="EMBL" id="GFH43505.1"/>
    </source>
</evidence>
<dbReference type="InterPro" id="IPR000836">
    <property type="entry name" value="PRTase_dom"/>
</dbReference>
<sequence>MKRSERLVDFTNYLLNHPRKLTTLSFFSERYEAAKSSISEDLVIIKRIFETTEVGSVETFAGVSGGVIFTPSISDEKSQKFANDIIDLMKESNRILPGGYIYLSDILGTPYNLNKIGKIIAHEYIGKQIDAVMTIATKGIPIAQAVSGILDVPFVIVRRDPKVTEGATLNVNYMSGSSSKVENMTLSKRSLAPGQRVLIVDDFMKGGGTLNGMKSLVHEFDCLLAGVAVFAEGPFKGERLISDYKSILKIDDIDVENRSIEVKLGNIYQNI</sequence>
<comment type="subunit">
    <text evidence="1">Homodimer.</text>
</comment>
<dbReference type="InterPro" id="IPR050118">
    <property type="entry name" value="Pur/Pyrimidine_PRTase"/>
</dbReference>
<evidence type="ECO:0000256" key="2">
    <source>
        <dbReference type="ARBA" id="ARBA00023015"/>
    </source>
</evidence>
<dbReference type="Proteomes" id="UP000480303">
    <property type="component" value="Unassembled WGS sequence"/>
</dbReference>
<comment type="caution">
    <text evidence="8">The sequence shown here is derived from an EMBL/GenBank/DDBJ whole genome shotgun (WGS) entry which is preliminary data.</text>
</comment>
<reference evidence="8 9" key="1">
    <citation type="submission" date="2020-02" db="EMBL/GenBank/DDBJ databases">
        <title>Draft genome sequence of Lactococcus sp. Hs30E4-3.</title>
        <authorList>
            <person name="Noda S."/>
            <person name="Yuki M."/>
            <person name="Ohkuma M."/>
        </authorList>
    </citation>
    <scope>NUCLEOTIDE SEQUENCE [LARGE SCALE GENOMIC DNA]</scope>
    <source>
        <strain evidence="8 9">Hs30E4-3</strain>
    </source>
</reference>
<feature type="domain" description="Bacterial purine repressor N-terminal" evidence="7">
    <location>
        <begin position="2"/>
        <end position="71"/>
    </location>
</feature>
<dbReference type="InterPro" id="IPR029057">
    <property type="entry name" value="PRTase-like"/>
</dbReference>
<dbReference type="InterPro" id="IPR010078">
    <property type="entry name" value="PurR_Bsub"/>
</dbReference>
<dbReference type="PANTHER" id="PTHR43864:SF2">
    <property type="entry name" value="PUR OPERON REPRESSOR"/>
    <property type="match status" value="1"/>
</dbReference>
<keyword evidence="3" id="KW-0238">DNA-binding</keyword>
<dbReference type="CDD" id="cd06223">
    <property type="entry name" value="PRTases_typeI"/>
    <property type="match status" value="1"/>
</dbReference>
<comment type="similarity">
    <text evidence="5">Belongs to the purine/pyrimidine phosphoribosyltransferase family. PurR subfamily.</text>
</comment>
<keyword evidence="9" id="KW-1185">Reference proteome</keyword>
<feature type="domain" description="Phosphoribosyltransferase" evidence="6">
    <location>
        <begin position="122"/>
        <end position="257"/>
    </location>
</feature>
<dbReference type="RefSeq" id="WP_172209944.1">
    <property type="nucleotide sequence ID" value="NZ_BLLI01000118.1"/>
</dbReference>
<dbReference type="InterPro" id="IPR036388">
    <property type="entry name" value="WH-like_DNA-bd_sf"/>
</dbReference>
<proteinExistence type="inferred from homology"/>
<organism evidence="8 9">
    <name type="scientific">Pseudolactococcus hodotermopsidis</name>
    <dbReference type="NCBI Taxonomy" id="2709157"/>
    <lineage>
        <taxon>Bacteria</taxon>
        <taxon>Bacillati</taxon>
        <taxon>Bacillota</taxon>
        <taxon>Bacilli</taxon>
        <taxon>Lactobacillales</taxon>
        <taxon>Streptococcaceae</taxon>
        <taxon>Pseudolactococcus</taxon>
    </lineage>
</organism>
<dbReference type="Gene3D" id="1.10.10.10">
    <property type="entry name" value="Winged helix-like DNA-binding domain superfamily/Winged helix DNA-binding domain"/>
    <property type="match status" value="1"/>
</dbReference>